<reference evidence="1 2" key="1">
    <citation type="submission" date="2016-02" db="EMBL/GenBank/DDBJ databases">
        <title>Genome analysis of coral dinoflagellate symbionts highlights evolutionary adaptations to a symbiotic lifestyle.</title>
        <authorList>
            <person name="Aranda M."/>
            <person name="Li Y."/>
            <person name="Liew Y.J."/>
            <person name="Baumgarten S."/>
            <person name="Simakov O."/>
            <person name="Wilson M."/>
            <person name="Piel J."/>
            <person name="Ashoor H."/>
            <person name="Bougouffa S."/>
            <person name="Bajic V.B."/>
            <person name="Ryu T."/>
            <person name="Ravasi T."/>
            <person name="Bayer T."/>
            <person name="Micklem G."/>
            <person name="Kim H."/>
            <person name="Bhak J."/>
            <person name="Lajeunesse T.C."/>
            <person name="Voolstra C.R."/>
        </authorList>
    </citation>
    <scope>NUCLEOTIDE SEQUENCE [LARGE SCALE GENOMIC DNA]</scope>
    <source>
        <strain evidence="1 2">CCMP2467</strain>
    </source>
</reference>
<sequence>MSFCRAFSIAAKNGAGNVGYAGTTFQHQSADKDNDTEADENGSAYRYLEQTWWRWFLANVHGLAANDTQELPPLPVDPMTATFSFVAESDAVFSNSFHAFTQDTIYTITSLSLNDTIFRSEPAEAGVAPALQAVESSLSGIMESEPLGPPGPRAVPGPSAEVWEAWRVYEMMRCTSVSWRAATTSMTTTRAVGRPRTRPWRHDLAATAAWPSRGLFTGFVYEFLPRIGTSKKDRDEIYFRNLRHDEHYIDKKGRHTAAFFGARRRKFAPDERHHIRDCMTLQDSHPREKFLPQRRTEIQLAQIENSGSYQGFKERTASMFDDTIPKRYSISNSRYANEQAKLQAKRTSKAEFRARRGETVTHSASCPSLHLTAPEQSLDRSMRGDTRKEVSQLQTESAHFAPWMSYNTLSGSIDGTAAGRAHAAAQKHLSVSRLENFDFGVARANNHYSAADKLTRADPFYMRPRVGDSQNSVKYDIITNERRWFKY</sequence>
<evidence type="ECO:0000313" key="1">
    <source>
        <dbReference type="EMBL" id="OLQ12341.1"/>
    </source>
</evidence>
<dbReference type="EMBL" id="LSRX01000044">
    <property type="protein sequence ID" value="OLQ12341.1"/>
    <property type="molecule type" value="Genomic_DNA"/>
</dbReference>
<accession>A0A1Q9EY61</accession>
<proteinExistence type="predicted"/>
<evidence type="ECO:0000313" key="2">
    <source>
        <dbReference type="Proteomes" id="UP000186817"/>
    </source>
</evidence>
<organism evidence="1 2">
    <name type="scientific">Symbiodinium microadriaticum</name>
    <name type="common">Dinoflagellate</name>
    <name type="synonym">Zooxanthella microadriatica</name>
    <dbReference type="NCBI Taxonomy" id="2951"/>
    <lineage>
        <taxon>Eukaryota</taxon>
        <taxon>Sar</taxon>
        <taxon>Alveolata</taxon>
        <taxon>Dinophyceae</taxon>
        <taxon>Suessiales</taxon>
        <taxon>Symbiodiniaceae</taxon>
        <taxon>Symbiodinium</taxon>
    </lineage>
</organism>
<dbReference type="OrthoDB" id="415325at2759"/>
<name>A0A1Q9EY61_SYMMI</name>
<keyword evidence="2" id="KW-1185">Reference proteome</keyword>
<gene>
    <name evidence="1" type="ORF">AK812_SmicGene3746</name>
</gene>
<protein>
    <submittedName>
        <fullName evidence="1">Uncharacterized protein</fullName>
    </submittedName>
</protein>
<comment type="caution">
    <text evidence="1">The sequence shown here is derived from an EMBL/GenBank/DDBJ whole genome shotgun (WGS) entry which is preliminary data.</text>
</comment>
<dbReference type="Proteomes" id="UP000186817">
    <property type="component" value="Unassembled WGS sequence"/>
</dbReference>
<dbReference type="AlphaFoldDB" id="A0A1Q9EY61"/>